<name>A0ABN8CEC1_9STRA</name>
<gene>
    <name evidence="2" type="ORF">PFR001_LOCUS7511</name>
</gene>
<comment type="caution">
    <text evidence="2">The sequence shown here is derived from an EMBL/GenBank/DDBJ whole genome shotgun (WGS) entry which is preliminary data.</text>
</comment>
<evidence type="ECO:0000313" key="2">
    <source>
        <dbReference type="EMBL" id="CAH0492302.1"/>
    </source>
</evidence>
<feature type="region of interest" description="Disordered" evidence="1">
    <location>
        <begin position="52"/>
        <end position="144"/>
    </location>
</feature>
<dbReference type="EMBL" id="CAKLBC010001476">
    <property type="protein sequence ID" value="CAH0492302.1"/>
    <property type="molecule type" value="Genomic_DNA"/>
</dbReference>
<evidence type="ECO:0000313" key="3">
    <source>
        <dbReference type="Proteomes" id="UP001157938"/>
    </source>
</evidence>
<dbReference type="Proteomes" id="UP001157938">
    <property type="component" value="Unassembled WGS sequence"/>
</dbReference>
<proteinExistence type="predicted"/>
<accession>A0ABN8CEC1</accession>
<reference evidence="2 3" key="1">
    <citation type="submission" date="2021-11" db="EMBL/GenBank/DDBJ databases">
        <authorList>
            <person name="Islam A."/>
            <person name="Islam S."/>
            <person name="Flora M.S."/>
            <person name="Rahman M."/>
            <person name="Ziaur R.M."/>
            <person name="Epstein J.H."/>
            <person name="Hassan M."/>
            <person name="Klassen M."/>
            <person name="Woodard K."/>
            <person name="Webb A."/>
            <person name="Webby R.J."/>
            <person name="El Zowalaty M.E."/>
        </authorList>
    </citation>
    <scope>NUCLEOTIDE SEQUENCE [LARGE SCALE GENOMIC DNA]</scope>
    <source>
        <strain evidence="2">Pf1</strain>
    </source>
</reference>
<evidence type="ECO:0000256" key="1">
    <source>
        <dbReference type="SAM" id="MobiDB-lite"/>
    </source>
</evidence>
<organism evidence="2 3">
    <name type="scientific">Peronospora farinosa</name>
    <dbReference type="NCBI Taxonomy" id="134698"/>
    <lineage>
        <taxon>Eukaryota</taxon>
        <taxon>Sar</taxon>
        <taxon>Stramenopiles</taxon>
        <taxon>Oomycota</taxon>
        <taxon>Peronosporomycetes</taxon>
        <taxon>Peronosporales</taxon>
        <taxon>Peronosporaceae</taxon>
        <taxon>Peronospora</taxon>
    </lineage>
</organism>
<keyword evidence="3" id="KW-1185">Reference proteome</keyword>
<sequence length="144" mass="15547">MEIEKHFGLYDATCTTKNLEIPINQLALNVSASVGVPLQQVPPIAMVGDPLTRTTETMVGDPLTRTTETMVGDPLTRTTETMVGDPLTRPQETMVDVPHMRTPETNVDDPYMRTPETLATPGKPLEGNNEAGKPSGPTGKDCTI</sequence>
<protein>
    <submittedName>
        <fullName evidence="2">Uncharacterized protein</fullName>
    </submittedName>
</protein>